<dbReference type="Proteomes" id="UP001149165">
    <property type="component" value="Unassembled WGS sequence"/>
</dbReference>
<evidence type="ECO:0000313" key="2">
    <source>
        <dbReference type="EMBL" id="KAJ5113767.1"/>
    </source>
</evidence>
<accession>A0A9W9G972</accession>
<name>A0A9W9G972_9EURO</name>
<organism evidence="2 3">
    <name type="scientific">Penicillium angulare</name>
    <dbReference type="NCBI Taxonomy" id="116970"/>
    <lineage>
        <taxon>Eukaryota</taxon>
        <taxon>Fungi</taxon>
        <taxon>Dikarya</taxon>
        <taxon>Ascomycota</taxon>
        <taxon>Pezizomycotina</taxon>
        <taxon>Eurotiomycetes</taxon>
        <taxon>Eurotiomycetidae</taxon>
        <taxon>Eurotiales</taxon>
        <taxon>Aspergillaceae</taxon>
        <taxon>Penicillium</taxon>
    </lineage>
</organism>
<keyword evidence="3" id="KW-1185">Reference proteome</keyword>
<dbReference type="AlphaFoldDB" id="A0A9W9G972"/>
<dbReference type="OrthoDB" id="3028814at2759"/>
<keyword evidence="1" id="KW-0732">Signal</keyword>
<evidence type="ECO:0000313" key="3">
    <source>
        <dbReference type="Proteomes" id="UP001149165"/>
    </source>
</evidence>
<reference evidence="2" key="1">
    <citation type="submission" date="2022-11" db="EMBL/GenBank/DDBJ databases">
        <authorList>
            <person name="Petersen C."/>
        </authorList>
    </citation>
    <scope>NUCLEOTIDE SEQUENCE</scope>
    <source>
        <strain evidence="2">IBT 30069</strain>
    </source>
</reference>
<gene>
    <name evidence="2" type="ORF">N7456_002301</name>
</gene>
<evidence type="ECO:0000256" key="1">
    <source>
        <dbReference type="SAM" id="SignalP"/>
    </source>
</evidence>
<proteinExistence type="predicted"/>
<comment type="caution">
    <text evidence="2">The sequence shown here is derived from an EMBL/GenBank/DDBJ whole genome shotgun (WGS) entry which is preliminary data.</text>
</comment>
<sequence>MIASKILGTAVVALGFSSSALSCVNFKGSTGSGGITVTDGGTQTCSEDGLSTGDNDADCISGFSLNYDYSDNGGSGMPVTYCNPKQCWSITIPYDDDDSACGVYGTGCSSVYSFDYSTFGC</sequence>
<feature type="signal peptide" evidence="1">
    <location>
        <begin position="1"/>
        <end position="22"/>
    </location>
</feature>
<reference evidence="2" key="2">
    <citation type="journal article" date="2023" name="IMA Fungus">
        <title>Comparative genomic study of the Penicillium genus elucidates a diverse pangenome and 15 lateral gene transfer events.</title>
        <authorList>
            <person name="Petersen C."/>
            <person name="Sorensen T."/>
            <person name="Nielsen M.R."/>
            <person name="Sondergaard T.E."/>
            <person name="Sorensen J.L."/>
            <person name="Fitzpatrick D.A."/>
            <person name="Frisvad J.C."/>
            <person name="Nielsen K.L."/>
        </authorList>
    </citation>
    <scope>NUCLEOTIDE SEQUENCE</scope>
    <source>
        <strain evidence="2">IBT 30069</strain>
    </source>
</reference>
<feature type="chain" id="PRO_5040717999" evidence="1">
    <location>
        <begin position="23"/>
        <end position="121"/>
    </location>
</feature>
<protein>
    <submittedName>
        <fullName evidence="2">Uncharacterized protein</fullName>
    </submittedName>
</protein>
<dbReference type="EMBL" id="JAPQKH010000002">
    <property type="protein sequence ID" value="KAJ5113767.1"/>
    <property type="molecule type" value="Genomic_DNA"/>
</dbReference>
<dbReference type="PROSITE" id="PS51257">
    <property type="entry name" value="PROKAR_LIPOPROTEIN"/>
    <property type="match status" value="1"/>
</dbReference>